<dbReference type="EMBL" id="JAQMWT010000671">
    <property type="protein sequence ID" value="KAJ8598558.1"/>
    <property type="molecule type" value="Genomic_DNA"/>
</dbReference>
<dbReference type="GO" id="GO:0022857">
    <property type="term" value="F:transmembrane transporter activity"/>
    <property type="evidence" value="ECO:0007669"/>
    <property type="project" value="InterPro"/>
</dbReference>
<evidence type="ECO:0000256" key="1">
    <source>
        <dbReference type="ARBA" id="ARBA00004141"/>
    </source>
</evidence>
<dbReference type="PRINTS" id="PR00702">
    <property type="entry name" value="ACRIFLAVINRP"/>
</dbReference>
<dbReference type="GO" id="GO:0016020">
    <property type="term" value="C:membrane"/>
    <property type="evidence" value="ECO:0007669"/>
    <property type="project" value="UniProtKB-SubCell"/>
</dbReference>
<feature type="transmembrane region" description="Helical" evidence="8">
    <location>
        <begin position="434"/>
        <end position="459"/>
    </location>
</feature>
<comment type="subcellular location">
    <subcellularLocation>
        <location evidence="1">Membrane</location>
        <topology evidence="1">Multi-pass membrane protein</topology>
    </subcellularLocation>
</comment>
<comment type="similarity">
    <text evidence="2">Belongs to the patched family.</text>
</comment>
<evidence type="ECO:0000256" key="2">
    <source>
        <dbReference type="ARBA" id="ARBA00005585"/>
    </source>
</evidence>
<dbReference type="AlphaFoldDB" id="A0AAD7XGM4"/>
<feature type="transmembrane region" description="Helical" evidence="8">
    <location>
        <begin position="280"/>
        <end position="298"/>
    </location>
</feature>
<evidence type="ECO:0000256" key="8">
    <source>
        <dbReference type="SAM" id="Phobius"/>
    </source>
</evidence>
<feature type="transmembrane region" description="Helical" evidence="8">
    <location>
        <begin position="880"/>
        <end position="903"/>
    </location>
</feature>
<dbReference type="SUPFAM" id="SSF82866">
    <property type="entry name" value="Multidrug efflux transporter AcrB transmembrane domain"/>
    <property type="match status" value="2"/>
</dbReference>
<dbReference type="InterPro" id="IPR000731">
    <property type="entry name" value="SSD"/>
</dbReference>
<sequence length="937" mass="102275">MHIHPTTKKKILNPLARVSRAIDVGIANGCKRLAVVVARRPYRTLSICVGLVMCCTIGWIELDNESDVEKLYTPQRTRAFRDRDWVEDRFGDEDAAVEVFLDGNTNLLEKEALLEAMDLYDLVLGLESFGGTEGFDERSCAKVYWGGPPACQKESVLALWDYNRTTLSADNDTVGTVNAGIGTTPDCCSPTSRFFDLEAVASKLEYEDDRIVRAGALKFVFYLTQDLHRKSREDPKVIRLENKFERRLRNGDWEHFKKPLPKTDYGLERNSSAATDYDSVFINLAFVIIISYAFLALYERDDDAKSRGLLGLGAVLAVILSTAAAFGLVIAFGGVFSPSTGVAIFLVLGIGLDDSFVITGTVDEPYLVEGDELQDPLEDDARRVLAGASIEDVAGRRVVAALESSGPSITVTSFTDALAFVAGSFTDTPDIASFNRFCAASVFVDYLMQLTFFVALFALDQRAKLRRRVAARAGGAEPKKKSCWARVKKNQVAEGVSMVDVAPPPADDEEKGKPPVEEGEEEEEGQSGLTTTPRSFWGDVYPSLLLSPLGKVLVLASVGTLLAVSIVGASRVQMDIEENWQIVGGFEQKVLDFEKKHFSDKATTWVGLYTKTGSAEKYYSSRDDLRNVLAEYSAENYVVTESLDTNWFTAHEQWLSDRTINASADAWFASLVEFLAGDGIDYSEKVVLGEDEILATEIDSFWEAKGVTGADEKRRMRKARKAVRRASGDLGTVIVYNQGFIWNESFVRIARSTIFAMAVACITVLVVLLLLLGNVPAAMLVASSVALTCLSTLAAVYWYGDAVNYITSFFIVIAVGLSTDAPAHVCKAYLDRRDPTREERVTNALARLGPSVFRGGLSTILALAICGACITYIFQAFFRYLLTILVLALYSGLAVIPVVCSLIGPMPTAPNGANGGMGGGTTSLSPGGAEEERRPLS</sequence>
<dbReference type="InterPro" id="IPR003392">
    <property type="entry name" value="PTHD_SSD"/>
</dbReference>
<organism evidence="10 11">
    <name type="scientific">Chrysophaeum taylorii</name>
    <dbReference type="NCBI Taxonomy" id="2483200"/>
    <lineage>
        <taxon>Eukaryota</taxon>
        <taxon>Sar</taxon>
        <taxon>Stramenopiles</taxon>
        <taxon>Ochrophyta</taxon>
        <taxon>Pelagophyceae</taxon>
        <taxon>Pelagomonadales</taxon>
        <taxon>Pelagomonadaceae</taxon>
        <taxon>Chrysophaeum</taxon>
    </lineage>
</organism>
<feature type="transmembrane region" description="Helical" evidence="8">
    <location>
        <begin position="779"/>
        <end position="799"/>
    </location>
</feature>
<feature type="transmembrane region" description="Helical" evidence="8">
    <location>
        <begin position="805"/>
        <end position="830"/>
    </location>
</feature>
<protein>
    <recommendedName>
        <fullName evidence="9">SSD domain-containing protein</fullName>
    </recommendedName>
</protein>
<evidence type="ECO:0000256" key="5">
    <source>
        <dbReference type="ARBA" id="ARBA00023136"/>
    </source>
</evidence>
<dbReference type="InterPro" id="IPR001036">
    <property type="entry name" value="Acrflvin-R"/>
</dbReference>
<keyword evidence="11" id="KW-1185">Reference proteome</keyword>
<dbReference type="InterPro" id="IPR051697">
    <property type="entry name" value="Patched_domain-protein"/>
</dbReference>
<dbReference type="Proteomes" id="UP001230188">
    <property type="component" value="Unassembled WGS sequence"/>
</dbReference>
<dbReference type="Gene3D" id="1.20.1640.10">
    <property type="entry name" value="Multidrug efflux transporter AcrB transmembrane domain"/>
    <property type="match status" value="2"/>
</dbReference>
<comment type="caution">
    <text evidence="10">The sequence shown here is derived from an EMBL/GenBank/DDBJ whole genome shotgun (WGS) entry which is preliminary data.</text>
</comment>
<evidence type="ECO:0000313" key="10">
    <source>
        <dbReference type="EMBL" id="KAJ8598558.1"/>
    </source>
</evidence>
<evidence type="ECO:0000256" key="6">
    <source>
        <dbReference type="ARBA" id="ARBA00023180"/>
    </source>
</evidence>
<evidence type="ECO:0000313" key="11">
    <source>
        <dbReference type="Proteomes" id="UP001230188"/>
    </source>
</evidence>
<dbReference type="PANTHER" id="PTHR10796">
    <property type="entry name" value="PATCHED-RELATED"/>
    <property type="match status" value="1"/>
</dbReference>
<keyword evidence="3 8" id="KW-0812">Transmembrane</keyword>
<proteinExistence type="inferred from homology"/>
<dbReference type="Pfam" id="PF02460">
    <property type="entry name" value="Patched"/>
    <property type="match status" value="1"/>
</dbReference>
<feature type="region of interest" description="Disordered" evidence="7">
    <location>
        <begin position="498"/>
        <end position="534"/>
    </location>
</feature>
<feature type="domain" description="SSD" evidence="9">
    <location>
        <begin position="278"/>
        <end position="459"/>
    </location>
</feature>
<evidence type="ECO:0000259" key="9">
    <source>
        <dbReference type="PROSITE" id="PS50156"/>
    </source>
</evidence>
<dbReference type="PROSITE" id="PS50156">
    <property type="entry name" value="SSD"/>
    <property type="match status" value="1"/>
</dbReference>
<dbReference type="PANTHER" id="PTHR10796:SF92">
    <property type="entry name" value="PATCHED-RELATED, ISOFORM A"/>
    <property type="match status" value="1"/>
</dbReference>
<keyword evidence="4 8" id="KW-1133">Transmembrane helix</keyword>
<evidence type="ECO:0000256" key="4">
    <source>
        <dbReference type="ARBA" id="ARBA00022989"/>
    </source>
</evidence>
<accession>A0AAD7XGM4</accession>
<feature type="transmembrane region" description="Helical" evidence="8">
    <location>
        <begin position="310"/>
        <end position="336"/>
    </location>
</feature>
<keyword evidence="5 8" id="KW-0472">Membrane</keyword>
<evidence type="ECO:0000256" key="7">
    <source>
        <dbReference type="SAM" id="MobiDB-lite"/>
    </source>
</evidence>
<name>A0AAD7XGM4_9STRA</name>
<feature type="transmembrane region" description="Helical" evidence="8">
    <location>
        <begin position="754"/>
        <end position="772"/>
    </location>
</feature>
<gene>
    <name evidence="10" type="ORF">CTAYLR_001393</name>
</gene>
<reference evidence="10" key="1">
    <citation type="submission" date="2023-01" db="EMBL/GenBank/DDBJ databases">
        <title>Metagenome sequencing of chrysophaentin producing Chrysophaeum taylorii.</title>
        <authorList>
            <person name="Davison J."/>
            <person name="Bewley C."/>
        </authorList>
    </citation>
    <scope>NUCLEOTIDE SEQUENCE</scope>
    <source>
        <strain evidence="10">NIES-1699</strain>
    </source>
</reference>
<keyword evidence="6" id="KW-0325">Glycoprotein</keyword>
<evidence type="ECO:0000256" key="3">
    <source>
        <dbReference type="ARBA" id="ARBA00022692"/>
    </source>
</evidence>
<feature type="region of interest" description="Disordered" evidence="7">
    <location>
        <begin position="911"/>
        <end position="937"/>
    </location>
</feature>
<feature type="transmembrane region" description="Helical" evidence="8">
    <location>
        <begin position="851"/>
        <end position="874"/>
    </location>
</feature>